<evidence type="ECO:0000313" key="6">
    <source>
        <dbReference type="Proteomes" id="UP001501521"/>
    </source>
</evidence>
<feature type="domain" description="Acyl-CoA thioesterase-like N-terminal HotDog" evidence="4">
    <location>
        <begin position="36"/>
        <end position="112"/>
    </location>
</feature>
<dbReference type="PANTHER" id="PTHR11066:SF34">
    <property type="entry name" value="ACYL-COENZYME A THIOESTERASE 8"/>
    <property type="match status" value="1"/>
</dbReference>
<evidence type="ECO:0000256" key="1">
    <source>
        <dbReference type="ARBA" id="ARBA00006538"/>
    </source>
</evidence>
<name>A0ABP9EZ80_9ACTN</name>
<organism evidence="5 6">
    <name type="scientific">Tessaracoccus lubricantis</name>
    <dbReference type="NCBI Taxonomy" id="545543"/>
    <lineage>
        <taxon>Bacteria</taxon>
        <taxon>Bacillati</taxon>
        <taxon>Actinomycetota</taxon>
        <taxon>Actinomycetes</taxon>
        <taxon>Propionibacteriales</taxon>
        <taxon>Propionibacteriaceae</taxon>
        <taxon>Tessaracoccus</taxon>
    </lineage>
</organism>
<gene>
    <name evidence="5" type="primary">tesB</name>
    <name evidence="5" type="ORF">GCM10025789_01370</name>
</gene>
<dbReference type="Gene3D" id="2.40.160.210">
    <property type="entry name" value="Acyl-CoA thioesterase, double hotdog domain"/>
    <property type="match status" value="1"/>
</dbReference>
<dbReference type="CDD" id="cd03444">
    <property type="entry name" value="Thioesterase_II_repeat1"/>
    <property type="match status" value="1"/>
</dbReference>
<dbReference type="Pfam" id="PF13622">
    <property type="entry name" value="4HBT_3"/>
    <property type="match status" value="1"/>
</dbReference>
<accession>A0ABP9EZ80</accession>
<proteinExistence type="inferred from homology"/>
<evidence type="ECO:0000313" key="5">
    <source>
        <dbReference type="EMBL" id="GAA4888785.1"/>
    </source>
</evidence>
<dbReference type="CDD" id="cd03445">
    <property type="entry name" value="Thioesterase_II_repeat2"/>
    <property type="match status" value="1"/>
</dbReference>
<protein>
    <submittedName>
        <fullName evidence="5">Acyl-CoA thioesterase II</fullName>
    </submittedName>
</protein>
<keyword evidence="2" id="KW-0378">Hydrolase</keyword>
<comment type="caution">
    <text evidence="5">The sequence shown here is derived from an EMBL/GenBank/DDBJ whole genome shotgun (WGS) entry which is preliminary data.</text>
</comment>
<dbReference type="InterPro" id="IPR025652">
    <property type="entry name" value="TesB_C"/>
</dbReference>
<dbReference type="SUPFAM" id="SSF54637">
    <property type="entry name" value="Thioesterase/thiol ester dehydrase-isomerase"/>
    <property type="match status" value="2"/>
</dbReference>
<sequence>MDGVPKDVAELIALFDLTQTGASSFRGPHPQTYLQRLFGGQVLGQTLVAAARTVASDRRIHSLNAYFLRPGANDAPLDFEVEVVRDGNTFSNRRVVTRQGDREIFMMTASFQAPEEGLDHSASPPADVAVSEASPSLREVLQRRFGAPFKLLSEWDALDVRLAARPDRTDSGGSMRAWVRTRQAMPDDPVLHAAVLAYLSDITLLSVTTVPHEVEFLSPAMQAASIDHVMWFHRPVRVDEWLLYDMVSPSASHARGFATGRLFQGGQAVASCAQEGLIRVLA</sequence>
<dbReference type="InterPro" id="IPR003703">
    <property type="entry name" value="Acyl_CoA_thio"/>
</dbReference>
<evidence type="ECO:0000259" key="4">
    <source>
        <dbReference type="Pfam" id="PF13622"/>
    </source>
</evidence>
<evidence type="ECO:0000259" key="3">
    <source>
        <dbReference type="Pfam" id="PF02551"/>
    </source>
</evidence>
<dbReference type="EMBL" id="BAABLV010000003">
    <property type="protein sequence ID" value="GAA4888785.1"/>
    <property type="molecule type" value="Genomic_DNA"/>
</dbReference>
<dbReference type="PANTHER" id="PTHR11066">
    <property type="entry name" value="ACYL-COA THIOESTERASE"/>
    <property type="match status" value="1"/>
</dbReference>
<feature type="domain" description="Acyl-CoA thioesterase 2 C-terminal" evidence="3">
    <location>
        <begin position="159"/>
        <end position="277"/>
    </location>
</feature>
<keyword evidence="6" id="KW-1185">Reference proteome</keyword>
<dbReference type="InterPro" id="IPR042171">
    <property type="entry name" value="Acyl-CoA_hotdog"/>
</dbReference>
<dbReference type="InterPro" id="IPR049449">
    <property type="entry name" value="TesB_ACOT8-like_N"/>
</dbReference>
<dbReference type="RefSeq" id="WP_345577478.1">
    <property type="nucleotide sequence ID" value="NZ_BAABLV010000003.1"/>
</dbReference>
<evidence type="ECO:0000256" key="2">
    <source>
        <dbReference type="ARBA" id="ARBA00022801"/>
    </source>
</evidence>
<reference evidence="6" key="1">
    <citation type="journal article" date="2019" name="Int. J. Syst. Evol. Microbiol.">
        <title>The Global Catalogue of Microorganisms (GCM) 10K type strain sequencing project: providing services to taxonomists for standard genome sequencing and annotation.</title>
        <authorList>
            <consortium name="The Broad Institute Genomics Platform"/>
            <consortium name="The Broad Institute Genome Sequencing Center for Infectious Disease"/>
            <person name="Wu L."/>
            <person name="Ma J."/>
        </authorList>
    </citation>
    <scope>NUCLEOTIDE SEQUENCE [LARGE SCALE GENOMIC DNA]</scope>
    <source>
        <strain evidence="6">JCM 19125</strain>
    </source>
</reference>
<dbReference type="Proteomes" id="UP001501521">
    <property type="component" value="Unassembled WGS sequence"/>
</dbReference>
<dbReference type="Pfam" id="PF02551">
    <property type="entry name" value="Acyl_CoA_thio"/>
    <property type="match status" value="1"/>
</dbReference>
<comment type="similarity">
    <text evidence="1">Belongs to the C/M/P thioester hydrolase family.</text>
</comment>
<dbReference type="InterPro" id="IPR029069">
    <property type="entry name" value="HotDog_dom_sf"/>
</dbReference>